<comment type="caution">
    <text evidence="2">The sequence shown here is derived from an EMBL/GenBank/DDBJ whole genome shotgun (WGS) entry which is preliminary data.</text>
</comment>
<evidence type="ECO:0000313" key="2">
    <source>
        <dbReference type="EMBL" id="GGH98487.1"/>
    </source>
</evidence>
<organism evidence="2 3">
    <name type="scientific">Arthrobacter liuii</name>
    <dbReference type="NCBI Taxonomy" id="1476996"/>
    <lineage>
        <taxon>Bacteria</taxon>
        <taxon>Bacillati</taxon>
        <taxon>Actinomycetota</taxon>
        <taxon>Actinomycetes</taxon>
        <taxon>Micrococcales</taxon>
        <taxon>Micrococcaceae</taxon>
        <taxon>Arthrobacter</taxon>
    </lineage>
</organism>
<accession>A0ABQ2AV12</accession>
<dbReference type="SUPFAM" id="SSF53335">
    <property type="entry name" value="S-adenosyl-L-methionine-dependent methyltransferases"/>
    <property type="match status" value="1"/>
</dbReference>
<dbReference type="PANTHER" id="PTHR18895">
    <property type="entry name" value="HEMK METHYLTRANSFERASE"/>
    <property type="match status" value="1"/>
</dbReference>
<dbReference type="InterPro" id="IPR050320">
    <property type="entry name" value="N5-glutamine_MTase"/>
</dbReference>
<evidence type="ECO:0000259" key="1">
    <source>
        <dbReference type="Pfam" id="PF05175"/>
    </source>
</evidence>
<dbReference type="InterPro" id="IPR029063">
    <property type="entry name" value="SAM-dependent_MTases_sf"/>
</dbReference>
<dbReference type="Proteomes" id="UP000643279">
    <property type="component" value="Unassembled WGS sequence"/>
</dbReference>
<dbReference type="CDD" id="cd02440">
    <property type="entry name" value="AdoMet_MTases"/>
    <property type="match status" value="1"/>
</dbReference>
<proteinExistence type="predicted"/>
<gene>
    <name evidence="2" type="ORF">GCM10007170_31140</name>
</gene>
<dbReference type="PANTHER" id="PTHR18895:SF74">
    <property type="entry name" value="MTRF1L RELEASE FACTOR GLUTAMINE METHYLTRANSFERASE"/>
    <property type="match status" value="1"/>
</dbReference>
<name>A0ABQ2AV12_9MICC</name>
<reference evidence="3" key="1">
    <citation type="journal article" date="2019" name="Int. J. Syst. Evol. Microbiol.">
        <title>The Global Catalogue of Microorganisms (GCM) 10K type strain sequencing project: providing services to taxonomists for standard genome sequencing and annotation.</title>
        <authorList>
            <consortium name="The Broad Institute Genomics Platform"/>
            <consortium name="The Broad Institute Genome Sequencing Center for Infectious Disease"/>
            <person name="Wu L."/>
            <person name="Ma J."/>
        </authorList>
    </citation>
    <scope>NUCLEOTIDE SEQUENCE [LARGE SCALE GENOMIC DNA]</scope>
    <source>
        <strain evidence="3">CGMCC 1.12778</strain>
    </source>
</reference>
<sequence>MLLIGNHPGPPVVVDLCCGSGAVGAAIIREFPDVELHAADIDPAAVQCSRRNIESVGGHVHAGDLFEALPPALRGRVRVLTVNAPYVPTEAIGTMPPEARLYEPVVSLDGGPDGLDFHRRIAAEGIRWLASGGYLLIETSQRQVAGTSEILAAAGFAVRTAHSEELDGTVVVGRLGAERV</sequence>
<dbReference type="Gene3D" id="3.40.50.150">
    <property type="entry name" value="Vaccinia Virus protein VP39"/>
    <property type="match status" value="1"/>
</dbReference>
<evidence type="ECO:0000313" key="3">
    <source>
        <dbReference type="Proteomes" id="UP000643279"/>
    </source>
</evidence>
<keyword evidence="3" id="KW-1185">Reference proteome</keyword>
<protein>
    <recommendedName>
        <fullName evidence="1">Methyltransferase small domain-containing protein</fullName>
    </recommendedName>
</protein>
<dbReference type="Pfam" id="PF05175">
    <property type="entry name" value="MTS"/>
    <property type="match status" value="1"/>
</dbReference>
<dbReference type="EMBL" id="BMFW01000017">
    <property type="protein sequence ID" value="GGH98487.1"/>
    <property type="molecule type" value="Genomic_DNA"/>
</dbReference>
<dbReference type="InterPro" id="IPR007848">
    <property type="entry name" value="Small_mtfrase_dom"/>
</dbReference>
<feature type="domain" description="Methyltransferase small" evidence="1">
    <location>
        <begin position="13"/>
        <end position="70"/>
    </location>
</feature>